<name>J9GED2_9ZZZZ</name>
<keyword evidence="4" id="KW-1133">Transmembrane helix</keyword>
<comment type="caution">
    <text evidence="7">The sequence shown here is derived from an EMBL/GenBank/DDBJ whole genome shotgun (WGS) entry which is preliminary data.</text>
</comment>
<reference evidence="7" key="1">
    <citation type="journal article" date="2012" name="PLoS ONE">
        <title>Gene sets for utilization of primary and secondary nutrition supplies in the distal gut of endangered iberian lynx.</title>
        <authorList>
            <person name="Alcaide M."/>
            <person name="Messina E."/>
            <person name="Richter M."/>
            <person name="Bargiela R."/>
            <person name="Peplies J."/>
            <person name="Huws S.A."/>
            <person name="Newbold C.J."/>
            <person name="Golyshin P.N."/>
            <person name="Simon M.A."/>
            <person name="Lopez G."/>
            <person name="Yakimov M.M."/>
            <person name="Ferrer M."/>
        </authorList>
    </citation>
    <scope>NUCLEOTIDE SEQUENCE</scope>
</reference>
<feature type="region of interest" description="Disordered" evidence="6">
    <location>
        <begin position="61"/>
        <end position="97"/>
    </location>
</feature>
<evidence type="ECO:0000256" key="4">
    <source>
        <dbReference type="ARBA" id="ARBA00022989"/>
    </source>
</evidence>
<dbReference type="GO" id="GO:0051301">
    <property type="term" value="P:cell division"/>
    <property type="evidence" value="ECO:0007669"/>
    <property type="project" value="InterPro"/>
</dbReference>
<evidence type="ECO:0000256" key="2">
    <source>
        <dbReference type="ARBA" id="ARBA00022692"/>
    </source>
</evidence>
<proteinExistence type="predicted"/>
<organism evidence="7">
    <name type="scientific">gut metagenome</name>
    <dbReference type="NCBI Taxonomy" id="749906"/>
    <lineage>
        <taxon>unclassified sequences</taxon>
        <taxon>metagenomes</taxon>
        <taxon>organismal metagenomes</taxon>
    </lineage>
</organism>
<accession>J9GED2</accession>
<keyword evidence="2" id="KW-0812">Transmembrane</keyword>
<feature type="compositionally biased region" description="Polar residues" evidence="6">
    <location>
        <begin position="84"/>
        <end position="97"/>
    </location>
</feature>
<dbReference type="AlphaFoldDB" id="J9GED2"/>
<evidence type="ECO:0000313" key="7">
    <source>
        <dbReference type="EMBL" id="EJX00128.1"/>
    </source>
</evidence>
<keyword evidence="5" id="KW-0472">Membrane</keyword>
<evidence type="ECO:0000256" key="6">
    <source>
        <dbReference type="SAM" id="MobiDB-lite"/>
    </source>
</evidence>
<dbReference type="Pfam" id="PF01098">
    <property type="entry name" value="FTSW_RODA_SPOVE"/>
    <property type="match status" value="1"/>
</dbReference>
<dbReference type="GO" id="GO:0008360">
    <property type="term" value="P:regulation of cell shape"/>
    <property type="evidence" value="ECO:0007669"/>
    <property type="project" value="UniProtKB-KW"/>
</dbReference>
<sequence length="97" mass="10113">MCLAYSDAGIDNMAVAVDLIPVTGQPLPLISRGGSSTLISCAYFGIILGVSRFGANIGNEDDDLLEEKDSSEAKGSGLSDEDISNWTPDTSIQDSEA</sequence>
<evidence type="ECO:0000256" key="1">
    <source>
        <dbReference type="ARBA" id="ARBA00004141"/>
    </source>
</evidence>
<keyword evidence="3" id="KW-0133">Cell shape</keyword>
<comment type="subcellular location">
    <subcellularLocation>
        <location evidence="1">Membrane</location>
        <topology evidence="1">Multi-pass membrane protein</topology>
    </subcellularLocation>
</comment>
<dbReference type="GO" id="GO:0016020">
    <property type="term" value="C:membrane"/>
    <property type="evidence" value="ECO:0007669"/>
    <property type="project" value="UniProtKB-SubCell"/>
</dbReference>
<dbReference type="EMBL" id="AMCI01003519">
    <property type="protein sequence ID" value="EJX00128.1"/>
    <property type="molecule type" value="Genomic_DNA"/>
</dbReference>
<protein>
    <submittedName>
        <fullName evidence="7">Rod shape-determining protein rodA</fullName>
    </submittedName>
</protein>
<gene>
    <name evidence="7" type="ORF">EVA_11765</name>
</gene>
<evidence type="ECO:0000256" key="5">
    <source>
        <dbReference type="ARBA" id="ARBA00023136"/>
    </source>
</evidence>
<dbReference type="InterPro" id="IPR001182">
    <property type="entry name" value="FtsW/RodA"/>
</dbReference>
<evidence type="ECO:0000256" key="3">
    <source>
        <dbReference type="ARBA" id="ARBA00022960"/>
    </source>
</evidence>